<dbReference type="EMBL" id="FJUX01000008">
    <property type="protein sequence ID" value="CZS91366.1"/>
    <property type="molecule type" value="Genomic_DNA"/>
</dbReference>
<evidence type="ECO:0000313" key="2">
    <source>
        <dbReference type="Proteomes" id="UP000178912"/>
    </source>
</evidence>
<organism evidence="1 2">
    <name type="scientific">Rhynchosporium agropyri</name>
    <dbReference type="NCBI Taxonomy" id="914238"/>
    <lineage>
        <taxon>Eukaryota</taxon>
        <taxon>Fungi</taxon>
        <taxon>Dikarya</taxon>
        <taxon>Ascomycota</taxon>
        <taxon>Pezizomycotina</taxon>
        <taxon>Leotiomycetes</taxon>
        <taxon>Helotiales</taxon>
        <taxon>Ploettnerulaceae</taxon>
        <taxon>Rhynchosporium</taxon>
    </lineage>
</organism>
<evidence type="ECO:0000313" key="1">
    <source>
        <dbReference type="EMBL" id="CZS91366.1"/>
    </source>
</evidence>
<accession>A0A1E1JZS5</accession>
<gene>
    <name evidence="1" type="ORF">RAG0_02010</name>
</gene>
<keyword evidence="2" id="KW-1185">Reference proteome</keyword>
<dbReference type="AlphaFoldDB" id="A0A1E1JZS5"/>
<name>A0A1E1JZS5_9HELO</name>
<sequence length="75" mass="8063">MAASVIASPPDAIKDSIARGVEARKEGINCNVKTNDGCDISQKCHCDHYSYGGTFAKSSFKTSLTRNEKCYCGDP</sequence>
<reference evidence="2" key="1">
    <citation type="submission" date="2016-03" db="EMBL/GenBank/DDBJ databases">
        <authorList>
            <person name="Guldener U."/>
        </authorList>
    </citation>
    <scope>NUCLEOTIDE SEQUENCE [LARGE SCALE GENOMIC DNA]</scope>
    <source>
        <strain evidence="2">04CH-RAC-A.6.1</strain>
    </source>
</reference>
<dbReference type="Proteomes" id="UP000178912">
    <property type="component" value="Unassembled WGS sequence"/>
</dbReference>
<protein>
    <submittedName>
        <fullName evidence="1">Uncharacterized protein</fullName>
    </submittedName>
</protein>
<proteinExistence type="predicted"/>